<comment type="caution">
    <text evidence="5">The sequence shown here is derived from an EMBL/GenBank/DDBJ whole genome shotgun (WGS) entry which is preliminary data.</text>
</comment>
<reference evidence="6" key="1">
    <citation type="journal article" date="2015" name="PLoS Genet.">
        <title>Genome Sequence and Transcriptome Analyses of Chrysochromulina tobin: Metabolic Tools for Enhanced Algal Fitness in the Prominent Order Prymnesiales (Haptophyceae).</title>
        <authorList>
            <person name="Hovde B.T."/>
            <person name="Deodato C.R."/>
            <person name="Hunsperger H.M."/>
            <person name="Ryken S.A."/>
            <person name="Yost W."/>
            <person name="Jha R.K."/>
            <person name="Patterson J."/>
            <person name="Monnat R.J. Jr."/>
            <person name="Barlow S.B."/>
            <person name="Starkenburg S.R."/>
            <person name="Cattolico R.A."/>
        </authorList>
    </citation>
    <scope>NUCLEOTIDE SEQUENCE</scope>
    <source>
        <strain evidence="6">CCMP291</strain>
    </source>
</reference>
<organism evidence="5 6">
    <name type="scientific">Chrysochromulina tobinii</name>
    <dbReference type="NCBI Taxonomy" id="1460289"/>
    <lineage>
        <taxon>Eukaryota</taxon>
        <taxon>Haptista</taxon>
        <taxon>Haptophyta</taxon>
        <taxon>Prymnesiophyceae</taxon>
        <taxon>Prymnesiales</taxon>
        <taxon>Chrysochromulinaceae</taxon>
        <taxon>Chrysochromulina</taxon>
    </lineage>
</organism>
<dbReference type="SUPFAM" id="SSF51206">
    <property type="entry name" value="cAMP-binding domain-like"/>
    <property type="match status" value="1"/>
</dbReference>
<feature type="domain" description="EF-hand" evidence="4">
    <location>
        <begin position="405"/>
        <end position="440"/>
    </location>
</feature>
<dbReference type="InterPro" id="IPR018490">
    <property type="entry name" value="cNMP-bd_dom_sf"/>
</dbReference>
<keyword evidence="3" id="KW-0472">Membrane</keyword>
<protein>
    <submittedName>
        <fullName evidence="5">Voltage-gated ion channel superfamily</fullName>
    </submittedName>
</protein>
<dbReference type="Gene3D" id="2.60.120.10">
    <property type="entry name" value="Jelly Rolls"/>
    <property type="match status" value="1"/>
</dbReference>
<dbReference type="GO" id="GO:0005886">
    <property type="term" value="C:plasma membrane"/>
    <property type="evidence" value="ECO:0007669"/>
    <property type="project" value="TreeGrafter"/>
</dbReference>
<feature type="compositionally biased region" description="Basic and acidic residues" evidence="2">
    <location>
        <begin position="556"/>
        <end position="574"/>
    </location>
</feature>
<gene>
    <name evidence="5" type="ORF">Ctob_009463</name>
</gene>
<proteinExistence type="predicted"/>
<evidence type="ECO:0000259" key="4">
    <source>
        <dbReference type="PROSITE" id="PS50222"/>
    </source>
</evidence>
<evidence type="ECO:0000313" key="5">
    <source>
        <dbReference type="EMBL" id="KOO25202.1"/>
    </source>
</evidence>
<dbReference type="InterPro" id="IPR014710">
    <property type="entry name" value="RmlC-like_jellyroll"/>
</dbReference>
<dbReference type="Proteomes" id="UP000037460">
    <property type="component" value="Unassembled WGS sequence"/>
</dbReference>
<dbReference type="InterPro" id="IPR011992">
    <property type="entry name" value="EF-hand-dom_pair"/>
</dbReference>
<feature type="transmembrane region" description="Helical" evidence="3">
    <location>
        <begin position="42"/>
        <end position="59"/>
    </location>
</feature>
<dbReference type="PROSITE" id="PS00018">
    <property type="entry name" value="EF_HAND_1"/>
    <property type="match status" value="1"/>
</dbReference>
<dbReference type="GO" id="GO:0005509">
    <property type="term" value="F:calcium ion binding"/>
    <property type="evidence" value="ECO:0007669"/>
    <property type="project" value="InterPro"/>
</dbReference>
<feature type="transmembrane region" description="Helical" evidence="3">
    <location>
        <begin position="15"/>
        <end position="35"/>
    </location>
</feature>
<dbReference type="SUPFAM" id="SSF47473">
    <property type="entry name" value="EF-hand"/>
    <property type="match status" value="1"/>
</dbReference>
<evidence type="ECO:0000256" key="3">
    <source>
        <dbReference type="SAM" id="Phobius"/>
    </source>
</evidence>
<dbReference type="PANTHER" id="PTHR10217">
    <property type="entry name" value="VOLTAGE AND LIGAND GATED POTASSIUM CHANNEL"/>
    <property type="match status" value="1"/>
</dbReference>
<dbReference type="InterPro" id="IPR050818">
    <property type="entry name" value="KCNH_animal-type"/>
</dbReference>
<dbReference type="GO" id="GO:0005249">
    <property type="term" value="F:voltage-gated potassium channel activity"/>
    <property type="evidence" value="ECO:0007669"/>
    <property type="project" value="TreeGrafter"/>
</dbReference>
<dbReference type="PROSITE" id="PS50222">
    <property type="entry name" value="EF_HAND_2"/>
    <property type="match status" value="1"/>
</dbReference>
<keyword evidence="3" id="KW-0812">Transmembrane</keyword>
<evidence type="ECO:0000313" key="6">
    <source>
        <dbReference type="Proteomes" id="UP000037460"/>
    </source>
</evidence>
<dbReference type="Pfam" id="PF13499">
    <property type="entry name" value="EF-hand_7"/>
    <property type="match status" value="1"/>
</dbReference>
<dbReference type="AlphaFoldDB" id="A0A0M0JFQ6"/>
<dbReference type="Gene3D" id="1.10.238.10">
    <property type="entry name" value="EF-hand"/>
    <property type="match status" value="1"/>
</dbReference>
<accession>A0A0M0JFQ6</accession>
<dbReference type="SMART" id="SM00054">
    <property type="entry name" value="EFh"/>
    <property type="match status" value="1"/>
</dbReference>
<dbReference type="EMBL" id="JWZX01003007">
    <property type="protein sequence ID" value="KOO25202.1"/>
    <property type="molecule type" value="Genomic_DNA"/>
</dbReference>
<name>A0A0M0JFQ6_9EUKA</name>
<feature type="region of interest" description="Disordered" evidence="2">
    <location>
        <begin position="533"/>
        <end position="604"/>
    </location>
</feature>
<dbReference type="InterPro" id="IPR002048">
    <property type="entry name" value="EF_hand_dom"/>
</dbReference>
<dbReference type="InterPro" id="IPR018247">
    <property type="entry name" value="EF_Hand_1_Ca_BS"/>
</dbReference>
<evidence type="ECO:0000256" key="1">
    <source>
        <dbReference type="ARBA" id="ARBA00022837"/>
    </source>
</evidence>
<keyword evidence="3" id="KW-1133">Transmembrane helix</keyword>
<dbReference type="GO" id="GO:0042391">
    <property type="term" value="P:regulation of membrane potential"/>
    <property type="evidence" value="ECO:0007669"/>
    <property type="project" value="TreeGrafter"/>
</dbReference>
<keyword evidence="1" id="KW-0106">Calcium</keyword>
<feature type="region of interest" description="Disordered" evidence="2">
    <location>
        <begin position="449"/>
        <end position="468"/>
    </location>
</feature>
<sequence length="604" mass="66749">MGYLAIDHQDKPGEVYAAALLVAIMQIVGGVATVVPANWSEYVLFVFTIFLGAVYFASAQGTICGVATNGDPDEVRWSQNLDALNYMMHDTKQPRETRLNVRRFFRNSKRLFKRKSYEGLLQICLADQLQRDVRYQIASEVFQGVWWLSACNREFLEVLSSRVRRMAYAPQNRIYEPDTLFMLTHGMATRAGVFLAAGSNWGDILIHSKLLRDTTPAKALSYCEIARIAEADLHEVLRDHPEARATVMQASLRLATRRAITLIAVFIRYHHLAPNSSNDRSAADNSVAQHLVVVKQKSHSKMTLTHADSRESFKKRKPESLTAASYIPTPAEALQAIVGISGLKFGPWREIAYVGNERVLIDPTSPESDEIITLLRVFRRYDPYDTGCMDGHQLRSALKDMELDLQTPEAMDLLKSADEDKNGTVEFSEFRKFVRLLRSLLGESTPISAPGAASTAGGHPDTGAQGGGAPVGYAAVPLEARMDKLEKMLTASFSSMQEQMRALMSMVREQQHSAPVNTAAGATLAAVNIVQKKRRQRPAPILAPSTTVAPAPIESEEARRNTPRRGDTDFRAGEEPSTDAPARQRGTPPGKALRPNVRFGGLDA</sequence>
<evidence type="ECO:0000256" key="2">
    <source>
        <dbReference type="SAM" id="MobiDB-lite"/>
    </source>
</evidence>
<keyword evidence="6" id="KW-1185">Reference proteome</keyword>
<dbReference type="PANTHER" id="PTHR10217:SF435">
    <property type="entry name" value="POTASSIUM VOLTAGE-GATED CHANNEL PROTEIN EAG"/>
    <property type="match status" value="1"/>
</dbReference>
<dbReference type="CDD" id="cd00051">
    <property type="entry name" value="EFh"/>
    <property type="match status" value="1"/>
</dbReference>